<protein>
    <submittedName>
        <fullName evidence="1">DENN domain and WD repeat-containing protein SCD1</fullName>
    </submittedName>
</protein>
<name>A0ACC0FDW4_9ERIC</name>
<proteinExistence type="predicted"/>
<comment type="caution">
    <text evidence="1">The sequence shown here is derived from an EMBL/GenBank/DDBJ whole genome shotgun (WGS) entry which is preliminary data.</text>
</comment>
<gene>
    <name evidence="1" type="ORF">LOK49_LG14G00235</name>
</gene>
<dbReference type="Proteomes" id="UP001060215">
    <property type="component" value="Chromosome 15"/>
</dbReference>
<reference evidence="1 2" key="1">
    <citation type="journal article" date="2022" name="Plant J.">
        <title>Chromosome-level genome of Camellia lanceoleosa provides a valuable resource for understanding genome evolution and self-incompatibility.</title>
        <authorList>
            <person name="Gong W."/>
            <person name="Xiao S."/>
            <person name="Wang L."/>
            <person name="Liao Z."/>
            <person name="Chang Y."/>
            <person name="Mo W."/>
            <person name="Hu G."/>
            <person name="Li W."/>
            <person name="Zhao G."/>
            <person name="Zhu H."/>
            <person name="Hu X."/>
            <person name="Ji K."/>
            <person name="Xiang X."/>
            <person name="Song Q."/>
            <person name="Yuan D."/>
            <person name="Jin S."/>
            <person name="Zhang L."/>
        </authorList>
    </citation>
    <scope>NUCLEOTIDE SEQUENCE [LARGE SCALE GENOMIC DNA]</scope>
    <source>
        <strain evidence="1">SQ_2022a</strain>
    </source>
</reference>
<evidence type="ECO:0000313" key="2">
    <source>
        <dbReference type="Proteomes" id="UP001060215"/>
    </source>
</evidence>
<sequence length="72" mass="8098">MARIFEYFVVCGLGPEIRTLDGNRGFHGTLVMYLPSLLDQYPPSNHTLYPPPPPQLPNEPILLSLSAYEVIK</sequence>
<keyword evidence="2" id="KW-1185">Reference proteome</keyword>
<organism evidence="1 2">
    <name type="scientific">Camellia lanceoleosa</name>
    <dbReference type="NCBI Taxonomy" id="1840588"/>
    <lineage>
        <taxon>Eukaryota</taxon>
        <taxon>Viridiplantae</taxon>
        <taxon>Streptophyta</taxon>
        <taxon>Embryophyta</taxon>
        <taxon>Tracheophyta</taxon>
        <taxon>Spermatophyta</taxon>
        <taxon>Magnoliopsida</taxon>
        <taxon>eudicotyledons</taxon>
        <taxon>Gunneridae</taxon>
        <taxon>Pentapetalae</taxon>
        <taxon>asterids</taxon>
        <taxon>Ericales</taxon>
        <taxon>Theaceae</taxon>
        <taxon>Camellia</taxon>
    </lineage>
</organism>
<accession>A0ACC0FDW4</accession>
<evidence type="ECO:0000313" key="1">
    <source>
        <dbReference type="EMBL" id="KAI7986865.1"/>
    </source>
</evidence>
<dbReference type="EMBL" id="CM045772">
    <property type="protein sequence ID" value="KAI7986865.1"/>
    <property type="molecule type" value="Genomic_DNA"/>
</dbReference>